<dbReference type="InterPro" id="IPR036661">
    <property type="entry name" value="Luciferase-like_sf"/>
</dbReference>
<dbReference type="GO" id="GO:0016491">
    <property type="term" value="F:oxidoreductase activity"/>
    <property type="evidence" value="ECO:0007669"/>
    <property type="project" value="UniProtKB-KW"/>
</dbReference>
<dbReference type="Gene3D" id="3.20.20.30">
    <property type="entry name" value="Luciferase-like domain"/>
    <property type="match status" value="1"/>
</dbReference>
<evidence type="ECO:0000256" key="1">
    <source>
        <dbReference type="ARBA" id="ARBA00023002"/>
    </source>
</evidence>
<evidence type="ECO:0000313" key="3">
    <source>
        <dbReference type="EMBL" id="MFC4245417.1"/>
    </source>
</evidence>
<comment type="caution">
    <text evidence="3">The sequence shown here is derived from an EMBL/GenBank/DDBJ whole genome shotgun (WGS) entry which is preliminary data.</text>
</comment>
<evidence type="ECO:0000313" key="4">
    <source>
        <dbReference type="Proteomes" id="UP001595821"/>
    </source>
</evidence>
<keyword evidence="1 3" id="KW-0560">Oxidoreductase</keyword>
<accession>A0ABD5NTI5</accession>
<dbReference type="EMBL" id="JBHSDJ010000002">
    <property type="protein sequence ID" value="MFC4245417.1"/>
    <property type="molecule type" value="Genomic_DNA"/>
</dbReference>
<reference evidence="3 4" key="1">
    <citation type="journal article" date="2014" name="Int. J. Syst. Evol. Microbiol.">
        <title>Complete genome sequence of Corynebacterium casei LMG S-19264T (=DSM 44701T), isolated from a smear-ripened cheese.</title>
        <authorList>
            <consortium name="US DOE Joint Genome Institute (JGI-PGF)"/>
            <person name="Walter F."/>
            <person name="Albersmeier A."/>
            <person name="Kalinowski J."/>
            <person name="Ruckert C."/>
        </authorList>
    </citation>
    <scope>NUCLEOTIDE SEQUENCE [LARGE SCALE GENOMIC DNA]</scope>
    <source>
        <strain evidence="3 4">IBRC-M 10912</strain>
    </source>
</reference>
<sequence length="327" mass="35603">MQTDLLLPMVSDTDTTELAVRAEELGYDGLWLGELWGTSSVVQLTDIAAHTDEVDIGTAIVNVFSRTPAVLAMTAATLDRVSDGRFCLGVGTSTRKSIEDLHGMDWNDPNPVRRAHETIELTREYLSGDGRVDYEGEIFDVQDFPSLGADVPIYHAALGKANRRVVARLCDGWIPHNVPFPDLEDAFAYITDQAEEAGRDVTIDVAPYVPAAVSDDPEEAKDVVRGHVAYYVGNGKGYERAVAQRFPDGASAVADAWRTGDRTAAAENVTDEMVRALGVAGTPEQAREQFQEIADIDCVTRPMVTIPSNADEETVERTIEELAPASY</sequence>
<dbReference type="InterPro" id="IPR011251">
    <property type="entry name" value="Luciferase-like_dom"/>
</dbReference>
<dbReference type="GeneID" id="71856197"/>
<name>A0ABD5NTI5_9EURY</name>
<evidence type="ECO:0000259" key="2">
    <source>
        <dbReference type="Pfam" id="PF00296"/>
    </source>
</evidence>
<dbReference type="Proteomes" id="UP001595821">
    <property type="component" value="Unassembled WGS sequence"/>
</dbReference>
<dbReference type="Pfam" id="PF00296">
    <property type="entry name" value="Bac_luciferase"/>
    <property type="match status" value="1"/>
</dbReference>
<dbReference type="InterPro" id="IPR050564">
    <property type="entry name" value="F420-G6PD/mer"/>
</dbReference>
<dbReference type="RefSeq" id="WP_246975189.1">
    <property type="nucleotide sequence ID" value="NZ_CP095398.1"/>
</dbReference>
<dbReference type="PANTHER" id="PTHR43244:SF1">
    <property type="entry name" value="5,10-METHYLENETETRAHYDROMETHANOPTERIN REDUCTASE"/>
    <property type="match status" value="1"/>
</dbReference>
<organism evidence="3 4">
    <name type="scientific">Natribaculum luteum</name>
    <dbReference type="NCBI Taxonomy" id="1586232"/>
    <lineage>
        <taxon>Archaea</taxon>
        <taxon>Methanobacteriati</taxon>
        <taxon>Methanobacteriota</taxon>
        <taxon>Stenosarchaea group</taxon>
        <taxon>Halobacteria</taxon>
        <taxon>Halobacteriales</taxon>
        <taxon>Natrialbaceae</taxon>
        <taxon>Natribaculum</taxon>
    </lineage>
</organism>
<protein>
    <submittedName>
        <fullName evidence="3">LLM class flavin-dependent oxidoreductase</fullName>
        <ecNumber evidence="3">1.-.-.-</ecNumber>
    </submittedName>
</protein>
<proteinExistence type="predicted"/>
<dbReference type="PANTHER" id="PTHR43244">
    <property type="match status" value="1"/>
</dbReference>
<dbReference type="SUPFAM" id="SSF51679">
    <property type="entry name" value="Bacterial luciferase-like"/>
    <property type="match status" value="1"/>
</dbReference>
<dbReference type="AlphaFoldDB" id="A0ABD5NTI5"/>
<gene>
    <name evidence="3" type="ORF">ACFOZ7_00105</name>
</gene>
<feature type="domain" description="Luciferase-like" evidence="2">
    <location>
        <begin position="14"/>
        <end position="295"/>
    </location>
</feature>
<dbReference type="EC" id="1.-.-.-" evidence="3"/>